<comment type="caution">
    <text evidence="9">The sequence shown here is derived from an EMBL/GenBank/DDBJ whole genome shotgun (WGS) entry which is preliminary data.</text>
</comment>
<dbReference type="CDD" id="cd00075">
    <property type="entry name" value="HATPase"/>
    <property type="match status" value="1"/>
</dbReference>
<keyword evidence="10" id="KW-1185">Reference proteome</keyword>
<evidence type="ECO:0000313" key="9">
    <source>
        <dbReference type="EMBL" id="GEO37834.1"/>
    </source>
</evidence>
<dbReference type="InterPro" id="IPR003594">
    <property type="entry name" value="HATPase_dom"/>
</dbReference>
<dbReference type="AlphaFoldDB" id="A0A512DMY0"/>
<dbReference type="FunFam" id="3.30.565.10:FF:000049">
    <property type="entry name" value="Two-component sensor histidine kinase"/>
    <property type="match status" value="1"/>
</dbReference>
<dbReference type="InterPro" id="IPR003661">
    <property type="entry name" value="HisK_dim/P_dom"/>
</dbReference>
<dbReference type="SUPFAM" id="SSF47384">
    <property type="entry name" value="Homodimeric domain of signal transducing histidine kinase"/>
    <property type="match status" value="1"/>
</dbReference>
<dbReference type="PANTHER" id="PTHR43711:SF31">
    <property type="entry name" value="HISTIDINE KINASE"/>
    <property type="match status" value="1"/>
</dbReference>
<evidence type="ECO:0000256" key="4">
    <source>
        <dbReference type="ARBA" id="ARBA00022679"/>
    </source>
</evidence>
<dbReference type="InterPro" id="IPR036097">
    <property type="entry name" value="HisK_dim/P_sf"/>
</dbReference>
<dbReference type="Gene3D" id="3.30.565.10">
    <property type="entry name" value="Histidine kinase-like ATPase, C-terminal domain"/>
    <property type="match status" value="1"/>
</dbReference>
<evidence type="ECO:0000259" key="8">
    <source>
        <dbReference type="PROSITE" id="PS50113"/>
    </source>
</evidence>
<dbReference type="InterPro" id="IPR050736">
    <property type="entry name" value="Sensor_HK_Regulatory"/>
</dbReference>
<reference evidence="9 10" key="1">
    <citation type="submission" date="2019-07" db="EMBL/GenBank/DDBJ databases">
        <title>Whole genome shotgun sequence of Skermanella aerolata NBRC 106429.</title>
        <authorList>
            <person name="Hosoyama A."/>
            <person name="Uohara A."/>
            <person name="Ohji S."/>
            <person name="Ichikawa N."/>
        </authorList>
    </citation>
    <scope>NUCLEOTIDE SEQUENCE [LARGE SCALE GENOMIC DNA]</scope>
    <source>
        <strain evidence="9 10">NBRC 106429</strain>
    </source>
</reference>
<dbReference type="Pfam" id="PF02518">
    <property type="entry name" value="HATPase_c"/>
    <property type="match status" value="1"/>
</dbReference>
<dbReference type="Pfam" id="PF00512">
    <property type="entry name" value="HisKA"/>
    <property type="match status" value="1"/>
</dbReference>
<dbReference type="NCBIfam" id="TIGR00229">
    <property type="entry name" value="sensory_box"/>
    <property type="match status" value="1"/>
</dbReference>
<dbReference type="InterPro" id="IPR013656">
    <property type="entry name" value="PAS_4"/>
</dbReference>
<dbReference type="PROSITE" id="PS50109">
    <property type="entry name" value="HIS_KIN"/>
    <property type="match status" value="1"/>
</dbReference>
<dbReference type="PROSITE" id="PS50113">
    <property type="entry name" value="PAC"/>
    <property type="match status" value="1"/>
</dbReference>
<proteinExistence type="predicted"/>
<evidence type="ECO:0000256" key="2">
    <source>
        <dbReference type="ARBA" id="ARBA00012438"/>
    </source>
</evidence>
<dbReference type="EC" id="2.7.13.3" evidence="2"/>
<evidence type="ECO:0000256" key="6">
    <source>
        <dbReference type="ARBA" id="ARBA00023012"/>
    </source>
</evidence>
<dbReference type="Proteomes" id="UP000321523">
    <property type="component" value="Unassembled WGS sequence"/>
</dbReference>
<dbReference type="PANTHER" id="PTHR43711">
    <property type="entry name" value="TWO-COMPONENT HISTIDINE KINASE"/>
    <property type="match status" value="1"/>
</dbReference>
<evidence type="ECO:0000256" key="1">
    <source>
        <dbReference type="ARBA" id="ARBA00000085"/>
    </source>
</evidence>
<evidence type="ECO:0000259" key="7">
    <source>
        <dbReference type="PROSITE" id="PS50109"/>
    </source>
</evidence>
<dbReference type="SUPFAM" id="SSF55785">
    <property type="entry name" value="PYP-like sensor domain (PAS domain)"/>
    <property type="match status" value="1"/>
</dbReference>
<dbReference type="InterPro" id="IPR000700">
    <property type="entry name" value="PAS-assoc_C"/>
</dbReference>
<dbReference type="SMART" id="SM00388">
    <property type="entry name" value="HisKA"/>
    <property type="match status" value="1"/>
</dbReference>
<evidence type="ECO:0000313" key="10">
    <source>
        <dbReference type="Proteomes" id="UP000321523"/>
    </source>
</evidence>
<organism evidence="9 10">
    <name type="scientific">Skermanella aerolata</name>
    <dbReference type="NCBI Taxonomy" id="393310"/>
    <lineage>
        <taxon>Bacteria</taxon>
        <taxon>Pseudomonadati</taxon>
        <taxon>Pseudomonadota</taxon>
        <taxon>Alphaproteobacteria</taxon>
        <taxon>Rhodospirillales</taxon>
        <taxon>Azospirillaceae</taxon>
        <taxon>Skermanella</taxon>
    </lineage>
</organism>
<keyword evidence="4" id="KW-0808">Transferase</keyword>
<dbReference type="Pfam" id="PF08448">
    <property type="entry name" value="PAS_4"/>
    <property type="match status" value="1"/>
</dbReference>
<dbReference type="InterPro" id="IPR004358">
    <property type="entry name" value="Sig_transdc_His_kin-like_C"/>
</dbReference>
<name>A0A512DMY0_9PROT</name>
<feature type="domain" description="PAC" evidence="8">
    <location>
        <begin position="152"/>
        <end position="203"/>
    </location>
</feature>
<dbReference type="InterPro" id="IPR000014">
    <property type="entry name" value="PAS"/>
</dbReference>
<dbReference type="Gene3D" id="1.10.287.130">
    <property type="match status" value="1"/>
</dbReference>
<dbReference type="SUPFAM" id="SSF55874">
    <property type="entry name" value="ATPase domain of HSP90 chaperone/DNA topoisomerase II/histidine kinase"/>
    <property type="match status" value="1"/>
</dbReference>
<sequence length="446" mass="48565">MSIGEVAGSHGTLLHDAVTSALASGAPHTTELHIRGRSFDVMIEPVRTSDVDEATGAVIHVTQRSMLPLEGSAFGPAGDRLWLILNQLPHAVYWKDRHSRYLGGNRIFAEVVGLASFQAVPGITDYDIMEKSDAEAVRREDEHVMTTGKVLLSVEQPLRLANGGAVIEKLKVPLCSESGETIGILCVARDVTEQKRAEARLLSDKLAAEQASRAKTSLFAAASHDLRQPVQALALFAKLLGNRVDDPGAKNLVKLIQQSVLSLANLLEAVIHLSKLDAGVIEPDIRRTAVGELLERLGDEFSPQAAEKNLGIIVVRSGLEVRSDPLLLERILRNLISNAIRYTERGRVLIGCRRQGEEMSIEVWDTGIGIPADQFGEIFREFHRSHKKSHRAIEGFGIGLAIVDRLTALLGHRIEISSSPGKGTVFRIEGIARCKQPKALSRYAPG</sequence>
<dbReference type="EMBL" id="BJYZ01000007">
    <property type="protein sequence ID" value="GEO37834.1"/>
    <property type="molecule type" value="Genomic_DNA"/>
</dbReference>
<gene>
    <name evidence="9" type="ORF">SAE02_19820</name>
</gene>
<keyword evidence="5" id="KW-0418">Kinase</keyword>
<dbReference type="InterPro" id="IPR036890">
    <property type="entry name" value="HATPase_C_sf"/>
</dbReference>
<evidence type="ECO:0000256" key="5">
    <source>
        <dbReference type="ARBA" id="ARBA00022777"/>
    </source>
</evidence>
<keyword evidence="6" id="KW-0902">Two-component regulatory system</keyword>
<keyword evidence="3" id="KW-0597">Phosphoprotein</keyword>
<dbReference type="InterPro" id="IPR035965">
    <property type="entry name" value="PAS-like_dom_sf"/>
</dbReference>
<protein>
    <recommendedName>
        <fullName evidence="2">histidine kinase</fullName>
        <ecNumber evidence="2">2.7.13.3</ecNumber>
    </recommendedName>
</protein>
<dbReference type="SMART" id="SM00387">
    <property type="entry name" value="HATPase_c"/>
    <property type="match status" value="1"/>
</dbReference>
<dbReference type="Gene3D" id="3.30.450.20">
    <property type="entry name" value="PAS domain"/>
    <property type="match status" value="1"/>
</dbReference>
<accession>A0A512DMY0</accession>
<comment type="catalytic activity">
    <reaction evidence="1">
        <text>ATP + protein L-histidine = ADP + protein N-phospho-L-histidine.</text>
        <dbReference type="EC" id="2.7.13.3"/>
    </reaction>
</comment>
<dbReference type="GO" id="GO:0000155">
    <property type="term" value="F:phosphorelay sensor kinase activity"/>
    <property type="evidence" value="ECO:0007669"/>
    <property type="project" value="InterPro"/>
</dbReference>
<feature type="domain" description="Histidine kinase" evidence="7">
    <location>
        <begin position="221"/>
        <end position="429"/>
    </location>
</feature>
<dbReference type="InterPro" id="IPR005467">
    <property type="entry name" value="His_kinase_dom"/>
</dbReference>
<evidence type="ECO:0000256" key="3">
    <source>
        <dbReference type="ARBA" id="ARBA00022553"/>
    </source>
</evidence>
<dbReference type="CDD" id="cd00082">
    <property type="entry name" value="HisKA"/>
    <property type="match status" value="1"/>
</dbReference>
<dbReference type="PRINTS" id="PR00344">
    <property type="entry name" value="BCTRLSENSOR"/>
</dbReference>